<evidence type="ECO:0000313" key="2">
    <source>
        <dbReference type="Proteomes" id="UP001060215"/>
    </source>
</evidence>
<dbReference type="Proteomes" id="UP001060215">
    <property type="component" value="Chromosome 13"/>
</dbReference>
<evidence type="ECO:0000313" key="1">
    <source>
        <dbReference type="EMBL" id="KAI7991528.1"/>
    </source>
</evidence>
<protein>
    <submittedName>
        <fullName evidence="1">Uncharacterized protein</fullName>
    </submittedName>
</protein>
<keyword evidence="2" id="KW-1185">Reference proteome</keyword>
<organism evidence="1 2">
    <name type="scientific">Camellia lanceoleosa</name>
    <dbReference type="NCBI Taxonomy" id="1840588"/>
    <lineage>
        <taxon>Eukaryota</taxon>
        <taxon>Viridiplantae</taxon>
        <taxon>Streptophyta</taxon>
        <taxon>Embryophyta</taxon>
        <taxon>Tracheophyta</taxon>
        <taxon>Spermatophyta</taxon>
        <taxon>Magnoliopsida</taxon>
        <taxon>eudicotyledons</taxon>
        <taxon>Gunneridae</taxon>
        <taxon>Pentapetalae</taxon>
        <taxon>asterids</taxon>
        <taxon>Ericales</taxon>
        <taxon>Theaceae</taxon>
        <taxon>Camellia</taxon>
    </lineage>
</organism>
<proteinExistence type="predicted"/>
<sequence length="362" mass="40122">MYMASDESVSMADLEDDCCDIDDGYHHHHQHQQTHHPHHLQTHPHNLSRLSMCSSSNSTTVCGQDDDGDGDGDPNNYFQLDDDDDDDDAANHHSIMMFMSRLSIESCLIDADADADADADEELSDEKEGKQLLSSDSDKEPTGCYSLPMTPPRRRNRNGGLNQQQVKEYASENEVHKDFLLHKKKMRRRRKRRIVRERWLNATGERNKKTVVVNMEEDTAAINMDVGCAGGVVWNHYNNNSNWGNSCGESEEGGGSAGGGRGLVVITRPKGGRRSLCMDLDEVKACRDLGFELEHKRTSLEIMPTRLSVSVAGSPLDTSSGGNSPISSWRISSPGDDPRDVKARLKVWAQAVALASTSRHSC</sequence>
<accession>A0ACC0FRR3</accession>
<comment type="caution">
    <text evidence="1">The sequence shown here is derived from an EMBL/GenBank/DDBJ whole genome shotgun (WGS) entry which is preliminary data.</text>
</comment>
<reference evidence="1 2" key="1">
    <citation type="journal article" date="2022" name="Plant J.">
        <title>Chromosome-level genome of Camellia lanceoleosa provides a valuable resource for understanding genome evolution and self-incompatibility.</title>
        <authorList>
            <person name="Gong W."/>
            <person name="Xiao S."/>
            <person name="Wang L."/>
            <person name="Liao Z."/>
            <person name="Chang Y."/>
            <person name="Mo W."/>
            <person name="Hu G."/>
            <person name="Li W."/>
            <person name="Zhao G."/>
            <person name="Zhu H."/>
            <person name="Hu X."/>
            <person name="Ji K."/>
            <person name="Xiang X."/>
            <person name="Song Q."/>
            <person name="Yuan D."/>
            <person name="Jin S."/>
            <person name="Zhang L."/>
        </authorList>
    </citation>
    <scope>NUCLEOTIDE SEQUENCE [LARGE SCALE GENOMIC DNA]</scope>
    <source>
        <strain evidence="1">SQ_2022a</strain>
    </source>
</reference>
<name>A0ACC0FRR3_9ERIC</name>
<dbReference type="EMBL" id="CM045770">
    <property type="protein sequence ID" value="KAI7991528.1"/>
    <property type="molecule type" value="Genomic_DNA"/>
</dbReference>
<gene>
    <name evidence="1" type="ORF">LOK49_LG12G00851</name>
</gene>